<dbReference type="PANTHER" id="PTHR11695">
    <property type="entry name" value="ALCOHOL DEHYDROGENASE RELATED"/>
    <property type="match status" value="1"/>
</dbReference>
<dbReference type="Gene3D" id="3.40.50.720">
    <property type="entry name" value="NAD(P)-binding Rossmann-like Domain"/>
    <property type="match status" value="1"/>
</dbReference>
<protein>
    <submittedName>
        <fullName evidence="2">NADP-dependent oxidoreductase</fullName>
    </submittedName>
</protein>
<dbReference type="InterPro" id="IPR011032">
    <property type="entry name" value="GroES-like_sf"/>
</dbReference>
<gene>
    <name evidence="2" type="ORF">NX778_20975</name>
</gene>
<comment type="caution">
    <text evidence="2">The sequence shown here is derived from an EMBL/GenBank/DDBJ whole genome shotgun (WGS) entry which is preliminary data.</text>
</comment>
<dbReference type="InterPro" id="IPR013154">
    <property type="entry name" value="ADH-like_N"/>
</dbReference>
<dbReference type="InterPro" id="IPR050700">
    <property type="entry name" value="YIM1/Zinc_Alcohol_DH_Fams"/>
</dbReference>
<keyword evidence="3" id="KW-1185">Reference proteome</keyword>
<dbReference type="RefSeq" id="WP_258813750.1">
    <property type="nucleotide sequence ID" value="NZ_JANUGU010000009.1"/>
</dbReference>
<dbReference type="SMART" id="SM00829">
    <property type="entry name" value="PKS_ER"/>
    <property type="match status" value="1"/>
</dbReference>
<accession>A0ABT2D2U4</accession>
<proteinExistence type="predicted"/>
<dbReference type="Pfam" id="PF13602">
    <property type="entry name" value="ADH_zinc_N_2"/>
    <property type="match status" value="1"/>
</dbReference>
<dbReference type="SUPFAM" id="SSF51735">
    <property type="entry name" value="NAD(P)-binding Rossmann-fold domains"/>
    <property type="match status" value="1"/>
</dbReference>
<dbReference type="InterPro" id="IPR020843">
    <property type="entry name" value="ER"/>
</dbReference>
<organism evidence="2 3">
    <name type="scientific">Massilia terrae</name>
    <dbReference type="NCBI Taxonomy" id="1811224"/>
    <lineage>
        <taxon>Bacteria</taxon>
        <taxon>Pseudomonadati</taxon>
        <taxon>Pseudomonadota</taxon>
        <taxon>Betaproteobacteria</taxon>
        <taxon>Burkholderiales</taxon>
        <taxon>Oxalobacteraceae</taxon>
        <taxon>Telluria group</taxon>
        <taxon>Massilia</taxon>
    </lineage>
</organism>
<sequence length="342" mass="36433">MAIPKRMQAFVLKAYGGPELASLQEVPVPEPAPRQLLVRVHAAGLNPVDFKTRRGDLRVVQRYPLPVVLGNELAGEVVACGAQVRRYNVGDRIFARVDKSRMGAFAEFAIVEEDHAAAMPATLDFATAAAVPLAGLTALQALRDELHLASGQRIFISGGAGGVGTFALQIARHLGAQVATSASPRGEALVRQLGADTVVDYTRERPADVLSGYDGAFDLIGGDSLEQAFAIVRPGASVVSVAGMPEPQTASKDLGRGLGLQALFWAASFSLRRLASKYGVRYRFLFMHASGEELSELARLIDGGELKVIVDSVYPFERVAEAMARLEAGHAKGKIVVTMADK</sequence>
<dbReference type="PANTHER" id="PTHR11695:SF648">
    <property type="entry name" value="ZINC-BINDING OXIDOREDUCTASE"/>
    <property type="match status" value="1"/>
</dbReference>
<dbReference type="Pfam" id="PF08240">
    <property type="entry name" value="ADH_N"/>
    <property type="match status" value="1"/>
</dbReference>
<dbReference type="Gene3D" id="3.90.180.10">
    <property type="entry name" value="Medium-chain alcohol dehydrogenases, catalytic domain"/>
    <property type="match status" value="1"/>
</dbReference>
<dbReference type="CDD" id="cd05289">
    <property type="entry name" value="MDR_like_2"/>
    <property type="match status" value="1"/>
</dbReference>
<dbReference type="EMBL" id="JANUGU010000009">
    <property type="protein sequence ID" value="MCS0660552.1"/>
    <property type="molecule type" value="Genomic_DNA"/>
</dbReference>
<evidence type="ECO:0000259" key="1">
    <source>
        <dbReference type="SMART" id="SM00829"/>
    </source>
</evidence>
<evidence type="ECO:0000313" key="3">
    <source>
        <dbReference type="Proteomes" id="UP001204621"/>
    </source>
</evidence>
<evidence type="ECO:0000313" key="2">
    <source>
        <dbReference type="EMBL" id="MCS0660552.1"/>
    </source>
</evidence>
<dbReference type="Proteomes" id="UP001204621">
    <property type="component" value="Unassembled WGS sequence"/>
</dbReference>
<reference evidence="2 3" key="1">
    <citation type="submission" date="2022-08" db="EMBL/GenBank/DDBJ databases">
        <title>Reclassification of Massilia species as members of the genera Telluria, Duganella, Pseudoduganella, Mokoshia gen. nov. and Zemynaea gen. nov. using orthogonal and non-orthogonal genome-based approaches.</title>
        <authorList>
            <person name="Bowman J.P."/>
        </authorList>
    </citation>
    <scope>NUCLEOTIDE SEQUENCE [LARGE SCALE GENOMIC DNA]</scope>
    <source>
        <strain evidence="2 3">JCM 31606</strain>
    </source>
</reference>
<dbReference type="InterPro" id="IPR036291">
    <property type="entry name" value="NAD(P)-bd_dom_sf"/>
</dbReference>
<dbReference type="SUPFAM" id="SSF50129">
    <property type="entry name" value="GroES-like"/>
    <property type="match status" value="1"/>
</dbReference>
<name>A0ABT2D2U4_9BURK</name>
<feature type="domain" description="Enoyl reductase (ER)" evidence="1">
    <location>
        <begin position="16"/>
        <end position="337"/>
    </location>
</feature>